<proteinExistence type="predicted"/>
<accession>A0A075HTJ1</accession>
<protein>
    <submittedName>
        <fullName evidence="1">Uncharacterized protein</fullName>
    </submittedName>
</protein>
<name>A0A075HTJ1_9ARCH</name>
<sequence length="124" mass="14596">MPEFVEDETGRRLYHENDTTLEIEKAIAKKFVPKKGEVTSSYMHRDMDEEEPFDVDRAVDEDGVPVLQEKSHLSLYDVEYKLDGMNVVPVDKNTGKVLDEKQVETLRKQLMKNWRFEDEDEDDE</sequence>
<reference evidence="1" key="1">
    <citation type="journal article" date="2014" name="Genome Biol. Evol.">
        <title>Pangenome evidence for extensive interdomain horizontal transfer affecting lineage core and shell genes in uncultured planktonic thaumarchaeota and euryarchaeota.</title>
        <authorList>
            <person name="Deschamps P."/>
            <person name="Zivanovic Y."/>
            <person name="Moreira D."/>
            <person name="Rodriguez-Valera F."/>
            <person name="Lopez-Garcia P."/>
        </authorList>
    </citation>
    <scope>NUCLEOTIDE SEQUENCE</scope>
</reference>
<evidence type="ECO:0000313" key="1">
    <source>
        <dbReference type="EMBL" id="AIF18795.1"/>
    </source>
</evidence>
<dbReference type="AlphaFoldDB" id="A0A075HTJ1"/>
<organism evidence="1">
    <name type="scientific">uncultured marine thaumarchaeote KM3_84_E02</name>
    <dbReference type="NCBI Taxonomy" id="1456312"/>
    <lineage>
        <taxon>Archaea</taxon>
        <taxon>Nitrososphaerota</taxon>
        <taxon>environmental samples</taxon>
    </lineage>
</organism>
<dbReference type="EMBL" id="KF901120">
    <property type="protein sequence ID" value="AIF18795.1"/>
    <property type="molecule type" value="Genomic_DNA"/>
</dbReference>